<proteinExistence type="predicted"/>
<evidence type="ECO:0000313" key="7">
    <source>
        <dbReference type="Proteomes" id="UP000092598"/>
    </source>
</evidence>
<reference evidence="6 7" key="1">
    <citation type="submission" date="2016-07" db="EMBL/GenBank/DDBJ databases">
        <title>Enhancement of antibiotic productionsby engineered nitrateutilization in actinobacteria.</title>
        <authorList>
            <person name="Meng S.C."/>
        </authorList>
    </citation>
    <scope>NUCLEOTIDE SEQUENCE [LARGE SCALE GENOMIC DNA]</scope>
    <source>
        <strain evidence="6 7">NRRL 2936</strain>
    </source>
</reference>
<dbReference type="GO" id="GO:0008276">
    <property type="term" value="F:protein methyltransferase activity"/>
    <property type="evidence" value="ECO:0007669"/>
    <property type="project" value="InterPro"/>
</dbReference>
<dbReference type="RefSeq" id="WP_067430177.1">
    <property type="nucleotide sequence ID" value="NZ_CP016438.1"/>
</dbReference>
<dbReference type="CDD" id="cd11644">
    <property type="entry name" value="Precorrin-6Y-MT"/>
    <property type="match status" value="1"/>
</dbReference>
<dbReference type="Proteomes" id="UP000092598">
    <property type="component" value="Chromosome"/>
</dbReference>
<dbReference type="InterPro" id="IPR050714">
    <property type="entry name" value="Cobalamin_biosynth_MTase"/>
</dbReference>
<evidence type="ECO:0000256" key="4">
    <source>
        <dbReference type="ARBA" id="ARBA00022679"/>
    </source>
</evidence>
<dbReference type="InterPro" id="IPR014777">
    <property type="entry name" value="4pyrrole_Mease_sub1"/>
</dbReference>
<dbReference type="Gene3D" id="3.40.50.150">
    <property type="entry name" value="Vaccinia Virus protein VP39"/>
    <property type="match status" value="1"/>
</dbReference>
<dbReference type="NCBIfam" id="TIGR02467">
    <property type="entry name" value="CbiE"/>
    <property type="match status" value="1"/>
</dbReference>
<accession>A0A1B1M737</accession>
<evidence type="ECO:0000256" key="5">
    <source>
        <dbReference type="ARBA" id="ARBA00022691"/>
    </source>
</evidence>
<dbReference type="InterPro" id="IPR012818">
    <property type="entry name" value="CbiE"/>
</dbReference>
<organism evidence="6 7">
    <name type="scientific">Streptomyces lincolnensis</name>
    <dbReference type="NCBI Taxonomy" id="1915"/>
    <lineage>
        <taxon>Bacteria</taxon>
        <taxon>Bacillati</taxon>
        <taxon>Actinomycetota</taxon>
        <taxon>Actinomycetes</taxon>
        <taxon>Kitasatosporales</taxon>
        <taxon>Streptomycetaceae</taxon>
        <taxon>Streptomyces</taxon>
    </lineage>
</organism>
<sequence>MITVVGTGTGAPLPPDAAAAVAGARLVVGGRRHLAAAPVPPDAERVVLGTLAPALDVIERHLDRRSPVVVLASGDPGFFGIVRALAERFGSEALDVRPGVSSVATAFARLGLTWDDAVVVSAHGRALRTAVNVCRAQPKVAVLTGPGAGPAELGAALDGDARVLVVASALGSPDERVERVTPAEAAGRDWGPAVSVVLCLDETRALGAVRTVAGPPAGPAGWALDEAEFAHRDSMITKFEVRALALARLGPRLGELVWDVGAGSGSVAVECARFGAAVTAVEKTLDGVERIRANVAAHGVDVRVVHGEAPTALSGLGDPDAVFVGGGGRELPAVVAACAARARRTVVVAMAALDRVPAARAALTGAGLDCDGVLVQSSRLAPLPGDVTRLAATNPVFLLWGVRNPVHPVYPLYREGVAQ</sequence>
<gene>
    <name evidence="6" type="ORF">SLINC_2120</name>
</gene>
<protein>
    <submittedName>
        <fullName evidence="6">Precorrin-6Y C5,15-methyltransferase</fullName>
    </submittedName>
</protein>
<dbReference type="STRING" id="1915.SLINC_2120"/>
<dbReference type="InterPro" id="IPR014776">
    <property type="entry name" value="4pyrrole_Mease_sub2"/>
</dbReference>
<dbReference type="PATRIC" id="fig|1915.4.peg.2363"/>
<evidence type="ECO:0000313" key="6">
    <source>
        <dbReference type="EMBL" id="ANS64344.1"/>
    </source>
</evidence>
<dbReference type="KEGG" id="sls:SLINC_2120"/>
<dbReference type="GO" id="GO:0032259">
    <property type="term" value="P:methylation"/>
    <property type="evidence" value="ECO:0007669"/>
    <property type="project" value="UniProtKB-KW"/>
</dbReference>
<dbReference type="UniPathway" id="UPA00148"/>
<evidence type="ECO:0000256" key="1">
    <source>
        <dbReference type="ARBA" id="ARBA00004953"/>
    </source>
</evidence>
<keyword evidence="4 6" id="KW-0808">Transferase</keyword>
<dbReference type="InterPro" id="IPR006365">
    <property type="entry name" value="Cbl_synth_CobL"/>
</dbReference>
<dbReference type="InterPro" id="IPR000878">
    <property type="entry name" value="4pyrrol_Mease"/>
</dbReference>
<dbReference type="Pfam" id="PF00590">
    <property type="entry name" value="TP_methylase"/>
    <property type="match status" value="1"/>
</dbReference>
<dbReference type="PANTHER" id="PTHR43182:SF1">
    <property type="entry name" value="COBALT-PRECORRIN-7 C(5)-METHYLTRANSFERASE"/>
    <property type="match status" value="1"/>
</dbReference>
<dbReference type="PANTHER" id="PTHR43182">
    <property type="entry name" value="COBALT-PRECORRIN-6B C(15)-METHYLTRANSFERASE (DECARBOXYLATING)"/>
    <property type="match status" value="1"/>
</dbReference>
<keyword evidence="3 6" id="KW-0489">Methyltransferase</keyword>
<dbReference type="GO" id="GO:0009236">
    <property type="term" value="P:cobalamin biosynthetic process"/>
    <property type="evidence" value="ECO:0007669"/>
    <property type="project" value="UniProtKB-UniPathway"/>
</dbReference>
<evidence type="ECO:0000256" key="3">
    <source>
        <dbReference type="ARBA" id="ARBA00022603"/>
    </source>
</evidence>
<dbReference type="InterPro" id="IPR029063">
    <property type="entry name" value="SAM-dependent_MTases_sf"/>
</dbReference>
<keyword evidence="2" id="KW-0169">Cobalamin biosynthesis</keyword>
<dbReference type="OrthoDB" id="9787825at2"/>
<keyword evidence="5" id="KW-0949">S-adenosyl-L-methionine</keyword>
<dbReference type="Gene3D" id="3.40.1010.10">
    <property type="entry name" value="Cobalt-precorrin-4 Transmethylase, Domain 1"/>
    <property type="match status" value="1"/>
</dbReference>
<dbReference type="PIRSF" id="PIRSF036428">
    <property type="entry name" value="CobL"/>
    <property type="match status" value="1"/>
</dbReference>
<name>A0A1B1M737_STRLN</name>
<dbReference type="Gene3D" id="3.30.950.10">
    <property type="entry name" value="Methyltransferase, Cobalt-precorrin-4 Transmethylase, Domain 2"/>
    <property type="match status" value="1"/>
</dbReference>
<dbReference type="InterPro" id="IPR014008">
    <property type="entry name" value="Cbl_synth_MTase_CbiT"/>
</dbReference>
<keyword evidence="7" id="KW-1185">Reference proteome</keyword>
<comment type="pathway">
    <text evidence="1">Cofactor biosynthesis; adenosylcobalamin biosynthesis.</text>
</comment>
<dbReference type="InterPro" id="IPR035996">
    <property type="entry name" value="4pyrrol_Methylase_sf"/>
</dbReference>
<dbReference type="NCBIfam" id="TIGR02469">
    <property type="entry name" value="CbiT"/>
    <property type="match status" value="1"/>
</dbReference>
<dbReference type="SUPFAM" id="SSF53790">
    <property type="entry name" value="Tetrapyrrole methylase"/>
    <property type="match status" value="1"/>
</dbReference>
<evidence type="ECO:0000256" key="2">
    <source>
        <dbReference type="ARBA" id="ARBA00022573"/>
    </source>
</evidence>
<dbReference type="AlphaFoldDB" id="A0A1B1M737"/>
<dbReference type="SUPFAM" id="SSF53335">
    <property type="entry name" value="S-adenosyl-L-methionine-dependent methyltransferases"/>
    <property type="match status" value="1"/>
</dbReference>
<dbReference type="EMBL" id="CP016438">
    <property type="protein sequence ID" value="ANS64344.1"/>
    <property type="molecule type" value="Genomic_DNA"/>
</dbReference>